<dbReference type="InterPro" id="IPR002495">
    <property type="entry name" value="Glyco_trans_8"/>
</dbReference>
<dbReference type="Proteomes" id="UP000288859">
    <property type="component" value="Unassembled WGS sequence"/>
</dbReference>
<dbReference type="PANTHER" id="PTHR11183">
    <property type="entry name" value="GLYCOGENIN SUBFAMILY MEMBER"/>
    <property type="match status" value="1"/>
</dbReference>
<organism evidence="1 2">
    <name type="scientific">Exophiala mesophila</name>
    <name type="common">Black yeast-like fungus</name>
    <dbReference type="NCBI Taxonomy" id="212818"/>
    <lineage>
        <taxon>Eukaryota</taxon>
        <taxon>Fungi</taxon>
        <taxon>Dikarya</taxon>
        <taxon>Ascomycota</taxon>
        <taxon>Pezizomycotina</taxon>
        <taxon>Eurotiomycetes</taxon>
        <taxon>Chaetothyriomycetidae</taxon>
        <taxon>Chaetothyriales</taxon>
        <taxon>Herpotrichiellaceae</taxon>
        <taxon>Exophiala</taxon>
    </lineage>
</organism>
<dbReference type="CDD" id="cd02537">
    <property type="entry name" value="GT8_Glycogenin"/>
    <property type="match status" value="1"/>
</dbReference>
<proteinExistence type="predicted"/>
<sequence length="361" mass="42078">MLEFPPVPLLDMGSQKDTQEKSCWVTLLTKPSYLPGAIVLAHTLDQCHSKYPLLILYTASLGSEALAALESESQHHGRIRLQQVELLLPRQDQQNTGSVAERFKDTFTKLRAFEIFHLGYTRAVFLDADMAVFNNPDEILDTKLPDREWLGANHACVCNLDYDAWAPKDWQKGNCAYTPLTNPDQVAANMTLHTRPTYRLLNGGMFLFYPSQELWTRMLDFFNTSPRLKEYQFPDQDFLADFFRDKWTPMSWRYNAIKTMRYWHPRIWSDQKLVILHYIVDKPWERQPGPGGIAGHLGRDGVTHQWWWELYHSWRALRKEDTKNTIVLNTISKWLNTEAPYTETIPLPQEIGMPQDVQSYP</sequence>
<gene>
    <name evidence="1" type="ORF">B0A52_04963</name>
</gene>
<evidence type="ECO:0008006" key="3">
    <source>
        <dbReference type="Google" id="ProtNLM"/>
    </source>
</evidence>
<dbReference type="Gene3D" id="3.90.550.10">
    <property type="entry name" value="Spore Coat Polysaccharide Biosynthesis Protein SpsA, Chain A"/>
    <property type="match status" value="1"/>
</dbReference>
<dbReference type="InterPro" id="IPR050587">
    <property type="entry name" value="GNT1/Glycosyltrans_8"/>
</dbReference>
<name>A0A438N6I9_EXOME</name>
<dbReference type="Pfam" id="PF01501">
    <property type="entry name" value="Glyco_transf_8"/>
    <property type="match status" value="1"/>
</dbReference>
<dbReference type="VEuPathDB" id="FungiDB:PV10_01418"/>
<dbReference type="OrthoDB" id="2014201at2759"/>
<protein>
    <recommendedName>
        <fullName evidence="3">Nucleotide-diphospho-sugar transferase</fullName>
    </recommendedName>
</protein>
<comment type="caution">
    <text evidence="1">The sequence shown here is derived from an EMBL/GenBank/DDBJ whole genome shotgun (WGS) entry which is preliminary data.</text>
</comment>
<dbReference type="EMBL" id="NAJM01000017">
    <property type="protein sequence ID" value="RVX71391.1"/>
    <property type="molecule type" value="Genomic_DNA"/>
</dbReference>
<dbReference type="SUPFAM" id="SSF53448">
    <property type="entry name" value="Nucleotide-diphospho-sugar transferases"/>
    <property type="match status" value="1"/>
</dbReference>
<evidence type="ECO:0000313" key="1">
    <source>
        <dbReference type="EMBL" id="RVX71391.1"/>
    </source>
</evidence>
<evidence type="ECO:0000313" key="2">
    <source>
        <dbReference type="Proteomes" id="UP000288859"/>
    </source>
</evidence>
<dbReference type="GO" id="GO:0016757">
    <property type="term" value="F:glycosyltransferase activity"/>
    <property type="evidence" value="ECO:0007669"/>
    <property type="project" value="InterPro"/>
</dbReference>
<reference evidence="1 2" key="1">
    <citation type="submission" date="2017-03" db="EMBL/GenBank/DDBJ databases">
        <title>Genomes of endolithic fungi from Antarctica.</title>
        <authorList>
            <person name="Coleine C."/>
            <person name="Masonjones S."/>
            <person name="Stajich J.E."/>
        </authorList>
    </citation>
    <scope>NUCLEOTIDE SEQUENCE [LARGE SCALE GENOMIC DNA]</scope>
    <source>
        <strain evidence="1 2">CCFEE 6314</strain>
    </source>
</reference>
<accession>A0A438N6I9</accession>
<dbReference type="InterPro" id="IPR029044">
    <property type="entry name" value="Nucleotide-diphossugar_trans"/>
</dbReference>
<dbReference type="AlphaFoldDB" id="A0A438N6I9"/>